<dbReference type="SMART" id="SM00180">
    <property type="entry name" value="EGF_Lam"/>
    <property type="match status" value="1"/>
</dbReference>
<evidence type="ECO:0000256" key="2">
    <source>
        <dbReference type="ARBA" id="ARBA00023292"/>
    </source>
</evidence>
<dbReference type="Proteomes" id="UP000887568">
    <property type="component" value="Unplaced"/>
</dbReference>
<dbReference type="GO" id="GO:0007409">
    <property type="term" value="P:axonogenesis"/>
    <property type="evidence" value="ECO:0007669"/>
    <property type="project" value="TreeGrafter"/>
</dbReference>
<evidence type="ECO:0000256" key="1">
    <source>
        <dbReference type="ARBA" id="ARBA00023157"/>
    </source>
</evidence>
<keyword evidence="3" id="KW-0732">Signal</keyword>
<proteinExistence type="predicted"/>
<dbReference type="PANTHER" id="PTHR10574:SF440">
    <property type="entry name" value="LAMININ EGF-LIKE DOMAIN-CONTAINING PROTEIN"/>
    <property type="match status" value="1"/>
</dbReference>
<evidence type="ECO:0000259" key="4">
    <source>
        <dbReference type="PROSITE" id="PS51117"/>
    </source>
</evidence>
<feature type="domain" description="Laminin N-terminal" evidence="4">
    <location>
        <begin position="23"/>
        <end position="269"/>
    </location>
</feature>
<dbReference type="PROSITE" id="PS51117">
    <property type="entry name" value="LAMININ_NTER"/>
    <property type="match status" value="1"/>
</dbReference>
<accession>A0A914AS44</accession>
<sequence>MLMFLAVAFSLVARPADTQLQRQYVSSQPVNLRLLYAQDMATVAVTPEDATCGMQGSQQICSLVDPRICQNCLASDPRISHLPELILDPSNSTYWQSSPWGDAYPSPFVVNVTVSLLNKMYILEGDVTVRFRTSAPEAMVLQKSRDGGVTWTAYQFFSIDCVADFSMEETNSVSVIADVLAPSCVKPSGSDAEPGVYMIKFDLTGKLNPLIENKESFYSELEKHGPLWEFLTLTDLRLVLMRPASSLSGGASNGAKLHYGIYSIDAALSCDCNLHGRYCELDNSTSQVHCNCTHNTEGVSCERCQAGYQALPWQPGSNLPFPVGTANECQVMAVLSGSCPHNNFTVNPKHPSVVNRTAPGCSSM</sequence>
<dbReference type="RefSeq" id="XP_038066592.1">
    <property type="nucleotide sequence ID" value="XM_038210664.1"/>
</dbReference>
<reference evidence="5" key="1">
    <citation type="submission" date="2022-11" db="UniProtKB">
        <authorList>
            <consortium name="EnsemblMetazoa"/>
        </authorList>
    </citation>
    <scope>IDENTIFICATION</scope>
</reference>
<keyword evidence="1" id="KW-1015">Disulfide bond</keyword>
<dbReference type="Pfam" id="PF00055">
    <property type="entry name" value="Laminin_N"/>
    <property type="match status" value="1"/>
</dbReference>
<keyword evidence="6" id="KW-1185">Reference proteome</keyword>
<dbReference type="PANTHER" id="PTHR10574">
    <property type="entry name" value="NETRIN/LAMININ-RELATED"/>
    <property type="match status" value="1"/>
</dbReference>
<evidence type="ECO:0000313" key="5">
    <source>
        <dbReference type="EnsemblMetazoa" id="XP_038066592.1"/>
    </source>
</evidence>
<protein>
    <recommendedName>
        <fullName evidence="4">Laminin N-terminal domain-containing protein</fullName>
    </recommendedName>
</protein>
<name>A0A914AS44_PATMI</name>
<dbReference type="InterPro" id="IPR002049">
    <property type="entry name" value="LE_dom"/>
</dbReference>
<feature type="signal peptide" evidence="3">
    <location>
        <begin position="1"/>
        <end position="18"/>
    </location>
</feature>
<dbReference type="GO" id="GO:0009888">
    <property type="term" value="P:tissue development"/>
    <property type="evidence" value="ECO:0007669"/>
    <property type="project" value="TreeGrafter"/>
</dbReference>
<dbReference type="GO" id="GO:0009887">
    <property type="term" value="P:animal organ morphogenesis"/>
    <property type="evidence" value="ECO:0007669"/>
    <property type="project" value="TreeGrafter"/>
</dbReference>
<dbReference type="SMART" id="SM00136">
    <property type="entry name" value="LamNT"/>
    <property type="match status" value="1"/>
</dbReference>
<dbReference type="AlphaFoldDB" id="A0A914AS44"/>
<keyword evidence="2" id="KW-0424">Laminin EGF-like domain</keyword>
<dbReference type="GeneID" id="119736648"/>
<dbReference type="OrthoDB" id="9981301at2759"/>
<dbReference type="Gene3D" id="2.10.25.10">
    <property type="entry name" value="Laminin"/>
    <property type="match status" value="1"/>
</dbReference>
<dbReference type="InterPro" id="IPR050440">
    <property type="entry name" value="Laminin/Netrin_ECM"/>
</dbReference>
<evidence type="ECO:0000256" key="3">
    <source>
        <dbReference type="SAM" id="SignalP"/>
    </source>
</evidence>
<organism evidence="5 6">
    <name type="scientific">Patiria miniata</name>
    <name type="common">Bat star</name>
    <name type="synonym">Asterina miniata</name>
    <dbReference type="NCBI Taxonomy" id="46514"/>
    <lineage>
        <taxon>Eukaryota</taxon>
        <taxon>Metazoa</taxon>
        <taxon>Echinodermata</taxon>
        <taxon>Eleutherozoa</taxon>
        <taxon>Asterozoa</taxon>
        <taxon>Asteroidea</taxon>
        <taxon>Valvatacea</taxon>
        <taxon>Valvatida</taxon>
        <taxon>Asterinidae</taxon>
        <taxon>Patiria</taxon>
    </lineage>
</organism>
<dbReference type="Pfam" id="PF00053">
    <property type="entry name" value="EGF_laminin"/>
    <property type="match status" value="1"/>
</dbReference>
<feature type="chain" id="PRO_5037433124" description="Laminin N-terminal domain-containing protein" evidence="3">
    <location>
        <begin position="19"/>
        <end position="364"/>
    </location>
</feature>
<evidence type="ECO:0000313" key="6">
    <source>
        <dbReference type="Proteomes" id="UP000887568"/>
    </source>
</evidence>
<dbReference type="OMA" id="ANTCEAP"/>
<dbReference type="InterPro" id="IPR008211">
    <property type="entry name" value="Laminin_N"/>
</dbReference>
<dbReference type="CDD" id="cd00055">
    <property type="entry name" value="EGF_Lam"/>
    <property type="match status" value="1"/>
</dbReference>
<dbReference type="EnsemblMetazoa" id="XM_038210664.1">
    <property type="protein sequence ID" value="XP_038066592.1"/>
    <property type="gene ID" value="LOC119736648"/>
</dbReference>
<dbReference type="SUPFAM" id="SSF57196">
    <property type="entry name" value="EGF/Laminin"/>
    <property type="match status" value="1"/>
</dbReference>
<dbReference type="Gene3D" id="2.60.120.260">
    <property type="entry name" value="Galactose-binding domain-like"/>
    <property type="match status" value="1"/>
</dbReference>